<dbReference type="Gene3D" id="1.10.560.10">
    <property type="entry name" value="GroEL-like equatorial domain"/>
    <property type="match status" value="1"/>
</dbReference>
<proteinExistence type="inferred from homology"/>
<protein>
    <submittedName>
        <fullName evidence="3">TCP-1/cpn60 chaperonin family protein</fullName>
    </submittedName>
</protein>
<comment type="similarity">
    <text evidence="1">Belongs to the chaperonin (HSP60) family.</text>
</comment>
<keyword evidence="2" id="KW-0143">Chaperone</keyword>
<dbReference type="Gene3D" id="3.30.260.10">
    <property type="entry name" value="TCP-1-like chaperonin intermediate domain"/>
    <property type="match status" value="1"/>
</dbReference>
<dbReference type="Gene3D" id="3.50.7.10">
    <property type="entry name" value="GroEL"/>
    <property type="match status" value="1"/>
</dbReference>
<dbReference type="InterPro" id="IPR027409">
    <property type="entry name" value="GroEL-like_apical_dom_sf"/>
</dbReference>
<dbReference type="InterPro" id="IPR027413">
    <property type="entry name" value="GROEL-like_equatorial_sf"/>
</dbReference>
<evidence type="ECO:0000256" key="2">
    <source>
        <dbReference type="ARBA" id="ARBA00023186"/>
    </source>
</evidence>
<keyword evidence="4" id="KW-1185">Reference proteome</keyword>
<dbReference type="EMBL" id="CP136512">
    <property type="protein sequence ID" value="WOD15504.1"/>
    <property type="molecule type" value="Genomic_DNA"/>
</dbReference>
<dbReference type="RefSeq" id="WP_317017783.1">
    <property type="nucleotide sequence ID" value="NZ_CP136512.1"/>
</dbReference>
<dbReference type="InterPro" id="IPR001844">
    <property type="entry name" value="Cpn60/GroEL"/>
</dbReference>
<dbReference type="PRINTS" id="PR00298">
    <property type="entry name" value="CHAPERONIN60"/>
</dbReference>
<dbReference type="PANTHER" id="PTHR45633">
    <property type="entry name" value="60 KDA HEAT SHOCK PROTEIN, MITOCHONDRIAL"/>
    <property type="match status" value="1"/>
</dbReference>
<reference evidence="3 4" key="1">
    <citation type="submission" date="2023-10" db="EMBL/GenBank/DDBJ databases">
        <title>Surface-active antibiotics is a multifunctional adaptation for post-fire microbes.</title>
        <authorList>
            <person name="Liu M.D."/>
            <person name="Du Y."/>
            <person name="Koupaei S.K."/>
            <person name="Kim N.R."/>
            <person name="Zhang W."/>
            <person name="Traxler M.F."/>
        </authorList>
    </citation>
    <scope>NUCLEOTIDE SEQUENCE [LARGE SCALE GENOMIC DNA]</scope>
    <source>
        <strain evidence="3 4">F3</strain>
    </source>
</reference>
<evidence type="ECO:0000313" key="4">
    <source>
        <dbReference type="Proteomes" id="UP001302652"/>
    </source>
</evidence>
<gene>
    <name evidence="3" type="ORF">RW095_19720</name>
</gene>
<dbReference type="Proteomes" id="UP001302652">
    <property type="component" value="Chromosome 2"/>
</dbReference>
<dbReference type="SUPFAM" id="SSF48592">
    <property type="entry name" value="GroEL equatorial domain-like"/>
    <property type="match status" value="1"/>
</dbReference>
<evidence type="ECO:0000256" key="1">
    <source>
        <dbReference type="ARBA" id="ARBA00006607"/>
    </source>
</evidence>
<name>A0ABZ0EG90_9BURK</name>
<evidence type="ECO:0000313" key="3">
    <source>
        <dbReference type="EMBL" id="WOD15504.1"/>
    </source>
</evidence>
<organism evidence="3 4">
    <name type="scientific">Paraburkholderia kirstenboschensis</name>
    <dbReference type="NCBI Taxonomy" id="1245436"/>
    <lineage>
        <taxon>Bacteria</taxon>
        <taxon>Pseudomonadati</taxon>
        <taxon>Pseudomonadota</taxon>
        <taxon>Betaproteobacteria</taxon>
        <taxon>Burkholderiales</taxon>
        <taxon>Burkholderiaceae</taxon>
        <taxon>Paraburkholderia</taxon>
    </lineage>
</organism>
<accession>A0ABZ0EG90</accession>
<dbReference type="InterPro" id="IPR027410">
    <property type="entry name" value="TCP-1-like_intermed_sf"/>
</dbReference>
<dbReference type="SUPFAM" id="SSF52029">
    <property type="entry name" value="GroEL apical domain-like"/>
    <property type="match status" value="1"/>
</dbReference>
<sequence length="502" mass="52523">MQAVSTSTIVTGAKARVLVLRALSMGARAIGSSLGPYGRGLMYDGGSGGPQHSSSGLDIARRVTEESGAGTVALRILRDALWDVQRDLEDGTARTACIAVALYAEAAKHVAHGTGPALLCKEIQQLQSEMPALVEAQRCEAADGFDVARSACADEDIARTLSDAYSASSEKGAIDIQQGTGSDIRLERYSGYCLDVVPEAAGLSTEEQGLRVEMDSAHVLVVNEILSDFGPLARVLEQFALHSKSLVIVARGFEGVAHSTLTANRAALRMHVLGLIPAEVGEQAMHLLDDLCAATGATVISEETGTSMANVRPSMLGRTSRLILERGRAIFSEPNGDVNAIHARRALLSAQAASQRYLALDREKLQRRAARLAGNWAVLRIGGRTHWEAEQRAGSARAALAALAASRASGVVEGGGQALLSVAASLIKLKADSAGDVRRAALDCIAAGCRAVAVQLAGNAGGSIVESEFKYRTVDPLSTTLAILQHAISVAATMLTVEVLIC</sequence>